<feature type="region of interest" description="Disordered" evidence="3">
    <location>
        <begin position="423"/>
        <end position="452"/>
    </location>
</feature>
<protein>
    <recommendedName>
        <fullName evidence="7">Kelch repeat protein</fullName>
    </recommendedName>
</protein>
<evidence type="ECO:0000256" key="4">
    <source>
        <dbReference type="SAM" id="Phobius"/>
    </source>
</evidence>
<proteinExistence type="predicted"/>
<evidence type="ECO:0000313" key="5">
    <source>
        <dbReference type="EMBL" id="KAF9142642.1"/>
    </source>
</evidence>
<keyword evidence="4" id="KW-0812">Transmembrane</keyword>
<feature type="compositionally biased region" description="Low complexity" evidence="3">
    <location>
        <begin position="499"/>
        <end position="513"/>
    </location>
</feature>
<evidence type="ECO:0008006" key="7">
    <source>
        <dbReference type="Google" id="ProtNLM"/>
    </source>
</evidence>
<gene>
    <name evidence="5" type="ORF">BG015_000719</name>
</gene>
<dbReference type="PANTHER" id="PTHR46647:SF1">
    <property type="entry name" value="RAB9 EFFECTOR PROTEIN WITH KELCH MOTIFS"/>
    <property type="match status" value="1"/>
</dbReference>
<keyword evidence="4" id="KW-0472">Membrane</keyword>
<evidence type="ECO:0000313" key="6">
    <source>
        <dbReference type="Proteomes" id="UP000748756"/>
    </source>
</evidence>
<feature type="compositionally biased region" description="Polar residues" evidence="3">
    <location>
        <begin position="569"/>
        <end position="610"/>
    </location>
</feature>
<dbReference type="InterPro" id="IPR052124">
    <property type="entry name" value="Rab9_kelch_effector"/>
</dbReference>
<reference evidence="5" key="1">
    <citation type="journal article" date="2020" name="Fungal Divers.">
        <title>Resolving the Mortierellaceae phylogeny through synthesis of multi-gene phylogenetics and phylogenomics.</title>
        <authorList>
            <person name="Vandepol N."/>
            <person name="Liber J."/>
            <person name="Desiro A."/>
            <person name="Na H."/>
            <person name="Kennedy M."/>
            <person name="Barry K."/>
            <person name="Grigoriev I.V."/>
            <person name="Miller A.N."/>
            <person name="O'Donnell K."/>
            <person name="Stajich J.E."/>
            <person name="Bonito G."/>
        </authorList>
    </citation>
    <scope>NUCLEOTIDE SEQUENCE</scope>
    <source>
        <strain evidence="5">NRRL 6426</strain>
    </source>
</reference>
<dbReference type="InterPro" id="IPR011043">
    <property type="entry name" value="Gal_Oxase/kelch_b-propeller"/>
</dbReference>
<dbReference type="Pfam" id="PF24681">
    <property type="entry name" value="Kelch_KLHDC2_KLHL20_DRC7"/>
    <property type="match status" value="1"/>
</dbReference>
<evidence type="ECO:0000256" key="1">
    <source>
        <dbReference type="ARBA" id="ARBA00022441"/>
    </source>
</evidence>
<dbReference type="Gene3D" id="2.120.10.80">
    <property type="entry name" value="Kelch-type beta propeller"/>
    <property type="match status" value="1"/>
</dbReference>
<feature type="compositionally biased region" description="Low complexity" evidence="3">
    <location>
        <begin position="355"/>
        <end position="369"/>
    </location>
</feature>
<dbReference type="OrthoDB" id="10250130at2759"/>
<feature type="non-terminal residue" evidence="5">
    <location>
        <position position="663"/>
    </location>
</feature>
<comment type="caution">
    <text evidence="5">The sequence shown here is derived from an EMBL/GenBank/DDBJ whole genome shotgun (WGS) entry which is preliminary data.</text>
</comment>
<organism evidence="5 6">
    <name type="scientific">Linnemannia schmuckeri</name>
    <dbReference type="NCBI Taxonomy" id="64567"/>
    <lineage>
        <taxon>Eukaryota</taxon>
        <taxon>Fungi</taxon>
        <taxon>Fungi incertae sedis</taxon>
        <taxon>Mucoromycota</taxon>
        <taxon>Mortierellomycotina</taxon>
        <taxon>Mortierellomycetes</taxon>
        <taxon>Mortierellales</taxon>
        <taxon>Mortierellaceae</taxon>
        <taxon>Linnemannia</taxon>
    </lineage>
</organism>
<dbReference type="AlphaFoldDB" id="A0A9P5RQW2"/>
<dbReference type="PANTHER" id="PTHR46647">
    <property type="entry name" value="RAB9 EFFECTOR PROTEIN WITH KELCH MOTIFS"/>
    <property type="match status" value="1"/>
</dbReference>
<evidence type="ECO:0000256" key="2">
    <source>
        <dbReference type="ARBA" id="ARBA00022737"/>
    </source>
</evidence>
<dbReference type="InterPro" id="IPR015915">
    <property type="entry name" value="Kelch-typ_b-propeller"/>
</dbReference>
<sequence>QATAEPIPVYQLEHTSFPDRTLYIRGGLNRGRFVPQFFSLDISPLLTYSNKLTWKKLNENGPITDFRSRLPMAVNRQNQELTYFAEGARMTYYNIMTDHWMESAIALCLSPDEPLSSVRGAQKAVMDPKSGLMYIPLGYNYQEEMLVFDATGNGCSGVPMPVNSKWYNHAWSESKNTIYLYGVGAAETEEVPASLWEFQFATKTWTSIPVQGDTPIVHKGNCMTSAWGGQKLVVYGGATIDDVYGEIYIFDTVTYKWTKGPSSPTNRTEVACASSGDFFLAWGGYDAATGFLSPPEILFYNIKFNKWMTQAEIAPPSSANVTATAPLTVTVTVTPAPTTTSGAGLSPVPNPDSNPGPGSGNTGNNNDSGAISTGLPIADTDDVPVASKSNNAAAIGVGLASVVFIAAFVGFLFYRRGRKAGVEDRDGSNVEAFPGDNSDEYQQAPYAPDSHNSTYQDFNAINSSYAADLAAFTTPYNPAYPPYTTASAPSPPYTEADESPYLASAAASPYSAAEGSHGTSSPSHADIESGEDTTVYPLPTATPLAAYSKNNVNEDFKVGSKTLLPTAPSAPQLQNDDTILAPPTSSSMPQSHPQGFQQDQDQVSSRNSQDGMVESNEPANPKEQIALMERMKQEHKQQVELEKMQKQREEEDHDDVRKAEDRR</sequence>
<keyword evidence="1" id="KW-0880">Kelch repeat</keyword>
<dbReference type="SUPFAM" id="SSF50965">
    <property type="entry name" value="Galactose oxidase, central domain"/>
    <property type="match status" value="1"/>
</dbReference>
<feature type="compositionally biased region" description="Basic and acidic residues" evidence="3">
    <location>
        <begin position="629"/>
        <end position="663"/>
    </location>
</feature>
<keyword evidence="2" id="KW-0677">Repeat</keyword>
<feature type="transmembrane region" description="Helical" evidence="4">
    <location>
        <begin position="392"/>
        <end position="414"/>
    </location>
</feature>
<dbReference type="EMBL" id="JAAAUQ010001117">
    <property type="protein sequence ID" value="KAF9142642.1"/>
    <property type="molecule type" value="Genomic_DNA"/>
</dbReference>
<feature type="region of interest" description="Disordered" evidence="3">
    <location>
        <begin position="487"/>
        <end position="538"/>
    </location>
</feature>
<evidence type="ECO:0000256" key="3">
    <source>
        <dbReference type="SAM" id="MobiDB-lite"/>
    </source>
</evidence>
<accession>A0A9P5RQW2</accession>
<feature type="region of interest" description="Disordered" evidence="3">
    <location>
        <begin position="563"/>
        <end position="663"/>
    </location>
</feature>
<feature type="region of interest" description="Disordered" evidence="3">
    <location>
        <begin position="336"/>
        <end position="376"/>
    </location>
</feature>
<name>A0A9P5RQW2_9FUNG</name>
<dbReference type="Proteomes" id="UP000748756">
    <property type="component" value="Unassembled WGS sequence"/>
</dbReference>
<keyword evidence="6" id="KW-1185">Reference proteome</keyword>
<keyword evidence="4" id="KW-1133">Transmembrane helix</keyword>